<feature type="chain" id="PRO_5034191939" evidence="1">
    <location>
        <begin position="16"/>
        <end position="798"/>
    </location>
</feature>
<dbReference type="PANTHER" id="PTHR31084">
    <property type="entry name" value="ALPHA-L-FUCOSIDASE 2"/>
    <property type="match status" value="1"/>
</dbReference>
<dbReference type="GO" id="GO:0004560">
    <property type="term" value="F:alpha-L-fucosidase activity"/>
    <property type="evidence" value="ECO:0007669"/>
    <property type="project" value="InterPro"/>
</dbReference>
<evidence type="ECO:0000259" key="2">
    <source>
        <dbReference type="Pfam" id="PF14498"/>
    </source>
</evidence>
<gene>
    <name evidence="5" type="ORF">IFM46972_09100</name>
</gene>
<evidence type="ECO:0000313" key="6">
    <source>
        <dbReference type="Proteomes" id="UP000465221"/>
    </source>
</evidence>
<dbReference type="Proteomes" id="UP000465221">
    <property type="component" value="Unassembled WGS sequence"/>
</dbReference>
<dbReference type="InterPro" id="IPR012341">
    <property type="entry name" value="6hp_glycosidase-like_sf"/>
</dbReference>
<dbReference type="Pfam" id="PF14498">
    <property type="entry name" value="Glyco_hyd_65N_2"/>
    <property type="match status" value="1"/>
</dbReference>
<dbReference type="EMBL" id="BLKC01000085">
    <property type="protein sequence ID" value="GFF50670.1"/>
    <property type="molecule type" value="Genomic_DNA"/>
</dbReference>
<reference evidence="5 6" key="1">
    <citation type="submission" date="2020-01" db="EMBL/GenBank/DDBJ databases">
        <title>Draft genome sequence of Aspergillus udagawae IFM 46972.</title>
        <authorList>
            <person name="Takahashi H."/>
            <person name="Yaguchi T."/>
        </authorList>
    </citation>
    <scope>NUCLEOTIDE SEQUENCE [LARGE SCALE GENOMIC DNA]</scope>
    <source>
        <strain evidence="5 6">IFM 46972</strain>
    </source>
</reference>
<dbReference type="InterPro" id="IPR027414">
    <property type="entry name" value="GH95_N_dom"/>
</dbReference>
<feature type="domain" description="Alpha fucosidase A-like C-terminal" evidence="3">
    <location>
        <begin position="735"/>
        <end position="768"/>
    </location>
</feature>
<dbReference type="GO" id="GO:0005975">
    <property type="term" value="P:carbohydrate metabolic process"/>
    <property type="evidence" value="ECO:0007669"/>
    <property type="project" value="InterPro"/>
</dbReference>
<feature type="signal peptide" evidence="1">
    <location>
        <begin position="1"/>
        <end position="15"/>
    </location>
</feature>
<dbReference type="InterPro" id="IPR008928">
    <property type="entry name" value="6-hairpin_glycosidase_sf"/>
</dbReference>
<proteinExistence type="predicted"/>
<evidence type="ECO:0000313" key="5">
    <source>
        <dbReference type="EMBL" id="GFF50670.1"/>
    </source>
</evidence>
<evidence type="ECO:0000256" key="1">
    <source>
        <dbReference type="SAM" id="SignalP"/>
    </source>
</evidence>
<feature type="domain" description="Glycosyl hydrolase family 95 N-terminal" evidence="2">
    <location>
        <begin position="18"/>
        <end position="283"/>
    </location>
</feature>
<sequence>MYLALASALLPLATARSLWSDSPGSYADLITTAFPLGNGRLGAMPLGLPGKEIINLNIDSLWRGGPFESPISLTEYYKQINANTGKEYSGGNPKASKADALPGIREWIFQNGTGNVSALLGEFPHYGSYQVLANLTVDLGDLGSVADYRRSLDLRTGVYADRFCVGEVKSRVDVDVDVDDREAFCSYPDSVCVYRLASNTSLPAVAVNLENLLAAPKPNVTCSGNSISLYGRTFPAIGMRYNARATVVVPGLKGDLCAQSAVRVPGGQKEIVIVVAAGTDYDASKGNAAAGFSFRGNDPSDDVLKTASKAAGKQFSRLKSAHIKDFQSIFDGFTLTLPDPHNSASKPTTALITAYTQPGDPYVENLLFDYGRYLFLSSSRPGSLPPNLQGLWTEQYSPAWSADYHANINLQMNHWGVEQTGLGGQTEPLWTYILETWLPRGAETARLLYNADGWVTHNEMNIFGHTAMKDSAQWANYPAVNAWMSQHVWDHFDYTRDTKWYQTVGYPILKGAAQFWLSQLVQDQHFNDGTWVVNPCNSPEHGPTTFGCTHYQQLVWELFDHVLRGWTASGDTDASFRSAIASKLASLDPGIHIGSWGQIQEWKLDLDTPNDTHRHLSNLYGWYPGYSISSVHAHNTTITDAVATTLTSRGSGVEDSNTGWGKLWRSACWAVLNETANAYGELTLAIQNNFAANGFDMYSGNPPFQIDANFGVLGAVMAMLVRDLDGAGDVQAVLLGPAIPARWGGGSVTGLRLRGGGKVDFRWDDDGVVRSCRADLSGRRGQNTLVKFYVRGGAAIRC</sequence>
<dbReference type="Gene3D" id="1.50.10.10">
    <property type="match status" value="1"/>
</dbReference>
<dbReference type="PANTHER" id="PTHR31084:SF3">
    <property type="entry name" value="ALPHA-FUCOSIDASE A"/>
    <property type="match status" value="1"/>
</dbReference>
<dbReference type="Pfam" id="PF22124">
    <property type="entry name" value="Glyco_hydro_95_cat"/>
    <property type="match status" value="1"/>
</dbReference>
<evidence type="ECO:0000259" key="3">
    <source>
        <dbReference type="Pfam" id="PF21307"/>
    </source>
</evidence>
<accession>A0A8H3S2E8</accession>
<dbReference type="InterPro" id="IPR049053">
    <property type="entry name" value="AFCA-like_C"/>
</dbReference>
<dbReference type="Pfam" id="PF21307">
    <property type="entry name" value="Glyco_hydro_95_C"/>
    <property type="match status" value="1"/>
</dbReference>
<dbReference type="Gene3D" id="2.70.98.50">
    <property type="entry name" value="putative glycoside hydrolase family protein from bacillus halodurans"/>
    <property type="match status" value="1"/>
</dbReference>
<protein>
    <submittedName>
        <fullName evidence="5">Probable alpha-fucosidase A</fullName>
    </submittedName>
</protein>
<organism evidence="5 6">
    <name type="scientific">Aspergillus udagawae</name>
    <dbReference type="NCBI Taxonomy" id="91492"/>
    <lineage>
        <taxon>Eukaryota</taxon>
        <taxon>Fungi</taxon>
        <taxon>Dikarya</taxon>
        <taxon>Ascomycota</taxon>
        <taxon>Pezizomycotina</taxon>
        <taxon>Eurotiomycetes</taxon>
        <taxon>Eurotiomycetidae</taxon>
        <taxon>Eurotiales</taxon>
        <taxon>Aspergillaceae</taxon>
        <taxon>Aspergillus</taxon>
        <taxon>Aspergillus subgen. Fumigati</taxon>
    </lineage>
</organism>
<comment type="caution">
    <text evidence="5">The sequence shown here is derived from an EMBL/GenBank/DDBJ whole genome shotgun (WGS) entry which is preliminary data.</text>
</comment>
<dbReference type="PIRSF" id="PIRSF007663">
    <property type="entry name" value="UCP007663"/>
    <property type="match status" value="1"/>
</dbReference>
<dbReference type="AlphaFoldDB" id="A0A8H3S2E8"/>
<name>A0A8H3S2E8_9EURO</name>
<feature type="domain" description="Glycosyl hydrolase family 95 catalytic" evidence="4">
    <location>
        <begin position="315"/>
        <end position="720"/>
    </location>
</feature>
<evidence type="ECO:0000259" key="4">
    <source>
        <dbReference type="Pfam" id="PF22124"/>
    </source>
</evidence>
<keyword evidence="1" id="KW-0732">Signal</keyword>
<dbReference type="InterPro" id="IPR054363">
    <property type="entry name" value="GH95_cat"/>
</dbReference>
<dbReference type="SUPFAM" id="SSF48208">
    <property type="entry name" value="Six-hairpin glycosidases"/>
    <property type="match status" value="1"/>
</dbReference>
<dbReference type="InterPro" id="IPR016518">
    <property type="entry name" value="Alpha-L-fucosidase"/>
</dbReference>